<sequence>MLWCKDWDRPSNRLKRRTDPQAAMIWAIMIAAAMIHMAVGRYPWISWWQFAMLAAVVFGMLALKRRVLRL</sequence>
<gene>
    <name evidence="2" type="ORF">FHS89_000567</name>
</gene>
<accession>A0A840WHH5</accession>
<organism evidence="2 3">
    <name type="scientific">Rubricella aquisinus</name>
    <dbReference type="NCBI Taxonomy" id="2028108"/>
    <lineage>
        <taxon>Bacteria</taxon>
        <taxon>Pseudomonadati</taxon>
        <taxon>Pseudomonadota</taxon>
        <taxon>Alphaproteobacteria</taxon>
        <taxon>Rhodobacterales</taxon>
        <taxon>Paracoccaceae</taxon>
        <taxon>Rubricella</taxon>
    </lineage>
</organism>
<keyword evidence="1" id="KW-0472">Membrane</keyword>
<keyword evidence="2" id="KW-0378">Hydrolase</keyword>
<proteinExistence type="predicted"/>
<dbReference type="RefSeq" id="WP_184008256.1">
    <property type="nucleotide sequence ID" value="NZ_JACIJS010000001.1"/>
</dbReference>
<dbReference type="AlphaFoldDB" id="A0A840WHH5"/>
<name>A0A840WHH5_9RHOB</name>
<keyword evidence="2" id="KW-0645">Protease</keyword>
<keyword evidence="1" id="KW-1133">Transmembrane helix</keyword>
<comment type="caution">
    <text evidence="2">The sequence shown here is derived from an EMBL/GenBank/DDBJ whole genome shotgun (WGS) entry which is preliminary data.</text>
</comment>
<keyword evidence="3" id="KW-1185">Reference proteome</keyword>
<feature type="transmembrane region" description="Helical" evidence="1">
    <location>
        <begin position="45"/>
        <end position="63"/>
    </location>
</feature>
<reference evidence="2 3" key="1">
    <citation type="submission" date="2020-08" db="EMBL/GenBank/DDBJ databases">
        <title>Genomic Encyclopedia of Type Strains, Phase IV (KMG-IV): sequencing the most valuable type-strain genomes for metagenomic binning, comparative biology and taxonomic classification.</title>
        <authorList>
            <person name="Goeker M."/>
        </authorList>
    </citation>
    <scope>NUCLEOTIDE SEQUENCE [LARGE SCALE GENOMIC DNA]</scope>
    <source>
        <strain evidence="2 3">DSM 103377</strain>
    </source>
</reference>
<keyword evidence="1" id="KW-0812">Transmembrane</keyword>
<feature type="transmembrane region" description="Helical" evidence="1">
    <location>
        <begin position="21"/>
        <end position="39"/>
    </location>
</feature>
<dbReference type="GO" id="GO:0006508">
    <property type="term" value="P:proteolysis"/>
    <property type="evidence" value="ECO:0007669"/>
    <property type="project" value="UniProtKB-KW"/>
</dbReference>
<evidence type="ECO:0000313" key="2">
    <source>
        <dbReference type="EMBL" id="MBB5514569.1"/>
    </source>
</evidence>
<evidence type="ECO:0000313" key="3">
    <source>
        <dbReference type="Proteomes" id="UP000553766"/>
    </source>
</evidence>
<dbReference type="Proteomes" id="UP000553766">
    <property type="component" value="Unassembled WGS sequence"/>
</dbReference>
<evidence type="ECO:0000256" key="1">
    <source>
        <dbReference type="SAM" id="Phobius"/>
    </source>
</evidence>
<dbReference type="GO" id="GO:0008233">
    <property type="term" value="F:peptidase activity"/>
    <property type="evidence" value="ECO:0007669"/>
    <property type="project" value="UniProtKB-KW"/>
</dbReference>
<protein>
    <submittedName>
        <fullName evidence="2">Membrane protein implicated in regulation of membrane protease activity</fullName>
    </submittedName>
</protein>
<dbReference type="EMBL" id="JACIJS010000001">
    <property type="protein sequence ID" value="MBB5514569.1"/>
    <property type="molecule type" value="Genomic_DNA"/>
</dbReference>